<comment type="function">
    <text evidence="4">Part of the outer membrane protein assembly complex, which is involved in assembly and insertion of beta-barrel proteins into the outer membrane.</text>
</comment>
<dbReference type="HOGENOM" id="CLU_083835_2_2_6"/>
<feature type="region of interest" description="Disordered" evidence="5">
    <location>
        <begin position="147"/>
        <end position="192"/>
    </location>
</feature>
<evidence type="ECO:0000256" key="6">
    <source>
        <dbReference type="SAM" id="Phobius"/>
    </source>
</evidence>
<proteinExistence type="inferred from homology"/>
<protein>
    <recommendedName>
        <fullName evidence="4">Outer membrane protein assembly factor BamE</fullName>
    </recommendedName>
</protein>
<dbReference type="EMBL" id="CP000563">
    <property type="protein sequence ID" value="ABN60828.1"/>
    <property type="molecule type" value="Genomic_DNA"/>
</dbReference>
<evidence type="ECO:0000256" key="5">
    <source>
        <dbReference type="SAM" id="MobiDB-lite"/>
    </source>
</evidence>
<dbReference type="GO" id="GO:0051205">
    <property type="term" value="P:protein insertion into membrane"/>
    <property type="evidence" value="ECO:0007669"/>
    <property type="project" value="UniProtKB-UniRule"/>
</dbReference>
<keyword evidence="6" id="KW-1133">Transmembrane helix</keyword>
<feature type="compositionally biased region" description="Polar residues" evidence="5">
    <location>
        <begin position="150"/>
        <end position="160"/>
    </location>
</feature>
<evidence type="ECO:0000256" key="4">
    <source>
        <dbReference type="HAMAP-Rule" id="MF_00925"/>
    </source>
</evidence>
<comment type="similarity">
    <text evidence="4">Belongs to the BamE family.</text>
</comment>
<feature type="domain" description="Outer membrane protein assembly factor BamE" evidence="7">
    <location>
        <begin position="67"/>
        <end position="135"/>
    </location>
</feature>
<evidence type="ECO:0000313" key="9">
    <source>
        <dbReference type="Proteomes" id="UP000001557"/>
    </source>
</evidence>
<name>A3D265_SHEB5</name>
<gene>
    <name evidence="4" type="primary">bamE</name>
    <name evidence="8" type="ordered locus">Sbal_1310</name>
</gene>
<comment type="subunit">
    <text evidence="4">Part of the Bam complex.</text>
</comment>
<evidence type="ECO:0000313" key="8">
    <source>
        <dbReference type="EMBL" id="ABN60828.1"/>
    </source>
</evidence>
<evidence type="ECO:0000259" key="7">
    <source>
        <dbReference type="Pfam" id="PF04355"/>
    </source>
</evidence>
<feature type="transmembrane region" description="Helical" evidence="6">
    <location>
        <begin position="37"/>
        <end position="60"/>
    </location>
</feature>
<dbReference type="Gene3D" id="3.30.1450.10">
    <property type="match status" value="1"/>
</dbReference>
<dbReference type="Pfam" id="PF04355">
    <property type="entry name" value="BamE"/>
    <property type="match status" value="1"/>
</dbReference>
<keyword evidence="2 4" id="KW-0472">Membrane</keyword>
<organism evidence="8 9">
    <name type="scientific">Shewanella baltica (strain OS155 / ATCC BAA-1091)</name>
    <dbReference type="NCBI Taxonomy" id="325240"/>
    <lineage>
        <taxon>Bacteria</taxon>
        <taxon>Pseudomonadati</taxon>
        <taxon>Pseudomonadota</taxon>
        <taxon>Gammaproteobacteria</taxon>
        <taxon>Alteromonadales</taxon>
        <taxon>Shewanellaceae</taxon>
        <taxon>Shewanella</taxon>
    </lineage>
</organism>
<dbReference type="InterPro" id="IPR007450">
    <property type="entry name" value="BamE_dom"/>
</dbReference>
<dbReference type="Proteomes" id="UP000001557">
    <property type="component" value="Chromosome"/>
</dbReference>
<dbReference type="GO" id="GO:1990063">
    <property type="term" value="C:Bam protein complex"/>
    <property type="evidence" value="ECO:0007669"/>
    <property type="project" value="TreeGrafter"/>
</dbReference>
<keyword evidence="3 4" id="KW-0998">Cell outer membrane</keyword>
<dbReference type="PANTHER" id="PTHR37482:SF1">
    <property type="entry name" value="OUTER MEMBRANE PROTEIN ASSEMBLY FACTOR BAME"/>
    <property type="match status" value="1"/>
</dbReference>
<dbReference type="PANTHER" id="PTHR37482">
    <property type="entry name" value="OUTER MEMBRANE PROTEIN ASSEMBLY FACTOR BAME"/>
    <property type="match status" value="1"/>
</dbReference>
<dbReference type="GO" id="GO:0043165">
    <property type="term" value="P:Gram-negative-bacterium-type cell outer membrane assembly"/>
    <property type="evidence" value="ECO:0007669"/>
    <property type="project" value="UniProtKB-UniRule"/>
</dbReference>
<comment type="subcellular location">
    <subcellularLocation>
        <location evidence="4">Cell outer membrane</location>
    </subcellularLocation>
</comment>
<evidence type="ECO:0000256" key="3">
    <source>
        <dbReference type="ARBA" id="ARBA00023237"/>
    </source>
</evidence>
<dbReference type="InterPro" id="IPR037873">
    <property type="entry name" value="BamE-like"/>
</dbReference>
<dbReference type="GO" id="GO:0030674">
    <property type="term" value="F:protein-macromolecule adaptor activity"/>
    <property type="evidence" value="ECO:0007669"/>
    <property type="project" value="TreeGrafter"/>
</dbReference>
<keyword evidence="1 4" id="KW-0732">Signal</keyword>
<dbReference type="HAMAP" id="MF_00925">
    <property type="entry name" value="OM_assembly_BamE"/>
    <property type="match status" value="1"/>
</dbReference>
<feature type="compositionally biased region" description="Basic and acidic residues" evidence="5">
    <location>
        <begin position="172"/>
        <end position="182"/>
    </location>
</feature>
<keyword evidence="6" id="KW-0812">Transmembrane</keyword>
<dbReference type="STRING" id="325240.Sbal_1310"/>
<sequence length="192" mass="21604">MTAAKPDCPCHEGECLGIMAARFSEVAHTMINKKQSLTLLSAVALSVSLSACSVFDWLIYKPDIPQGNYMEPQQVEKLRIDMTKEQAEYILGRPVLRDSFADDTWYYVYHYKSGRDASITHKELILHFTGDKLTAVNGDYELSKEFDTPLEQSSLPTGNKTELVPQIPAQRPDAKPLVKENQTEAQVQKPIK</sequence>
<evidence type="ECO:0000256" key="2">
    <source>
        <dbReference type="ARBA" id="ARBA00023136"/>
    </source>
</evidence>
<keyword evidence="9" id="KW-1185">Reference proteome</keyword>
<evidence type="ECO:0000256" key="1">
    <source>
        <dbReference type="ARBA" id="ARBA00022729"/>
    </source>
</evidence>
<accession>A3D265</accession>
<reference evidence="8 9" key="1">
    <citation type="submission" date="2007-02" db="EMBL/GenBank/DDBJ databases">
        <title>Complete sequence of chromosome of Shewanella baltica OS155.</title>
        <authorList>
            <consortium name="US DOE Joint Genome Institute"/>
            <person name="Copeland A."/>
            <person name="Lucas S."/>
            <person name="Lapidus A."/>
            <person name="Barry K."/>
            <person name="Detter J.C."/>
            <person name="Glavina del Rio T."/>
            <person name="Hammon N."/>
            <person name="Israni S."/>
            <person name="Dalin E."/>
            <person name="Tice H."/>
            <person name="Pitluck S."/>
            <person name="Sims D.R."/>
            <person name="Brettin T."/>
            <person name="Bruce D."/>
            <person name="Han C."/>
            <person name="Tapia R."/>
            <person name="Brainard J."/>
            <person name="Schmutz J."/>
            <person name="Larimer F."/>
            <person name="Land M."/>
            <person name="Hauser L."/>
            <person name="Kyrpides N."/>
            <person name="Mikhailova N."/>
            <person name="Brettar I."/>
            <person name="Klappenbach J."/>
            <person name="Konstantinidis K."/>
            <person name="Rodrigues J."/>
            <person name="Tiedje J."/>
            <person name="Richardson P."/>
        </authorList>
    </citation>
    <scope>NUCLEOTIDE SEQUENCE [LARGE SCALE GENOMIC DNA]</scope>
    <source>
        <strain evidence="9">OS155 / ATCC BAA-1091</strain>
    </source>
</reference>
<dbReference type="InterPro" id="IPR026592">
    <property type="entry name" value="BamE"/>
</dbReference>
<dbReference type="KEGG" id="sbl:Sbal_1310"/>
<dbReference type="AlphaFoldDB" id="A3D265"/>